<gene>
    <name evidence="1" type="ORF">CDN99_11695</name>
</gene>
<dbReference type="AlphaFoldDB" id="A0A246JE14"/>
<sequence length="133" mass="14134">MEHEDQTGIELEPNLLHAVATWLARMGAGEDAIAVITVSPVTAIGLWEPGDQHVRALPKIDDAAAEVCEAVAPIAQKALETLGDDVLEAISMAAMRGARLQVLVDPRLRSIVLRMADDTTSVQLCSCEIGVPV</sequence>
<name>A0A246JE14_9BURK</name>
<evidence type="ECO:0000313" key="2">
    <source>
        <dbReference type="Proteomes" id="UP000197468"/>
    </source>
</evidence>
<evidence type="ECO:0000313" key="1">
    <source>
        <dbReference type="EMBL" id="OWQ90824.1"/>
    </source>
</evidence>
<protein>
    <submittedName>
        <fullName evidence="1">Uncharacterized protein</fullName>
    </submittedName>
</protein>
<dbReference type="EMBL" id="NIOF01000004">
    <property type="protein sequence ID" value="OWQ90824.1"/>
    <property type="molecule type" value="Genomic_DNA"/>
</dbReference>
<comment type="caution">
    <text evidence="1">The sequence shown here is derived from an EMBL/GenBank/DDBJ whole genome shotgun (WGS) entry which is preliminary data.</text>
</comment>
<proteinExistence type="predicted"/>
<keyword evidence="2" id="KW-1185">Reference proteome</keyword>
<dbReference type="RefSeq" id="WP_088385030.1">
    <property type="nucleotide sequence ID" value="NZ_NIOF01000004.1"/>
</dbReference>
<organism evidence="1 2">
    <name type="scientific">Roseateles aquatilis</name>
    <dbReference type="NCBI Taxonomy" id="431061"/>
    <lineage>
        <taxon>Bacteria</taxon>
        <taxon>Pseudomonadati</taxon>
        <taxon>Pseudomonadota</taxon>
        <taxon>Betaproteobacteria</taxon>
        <taxon>Burkholderiales</taxon>
        <taxon>Sphaerotilaceae</taxon>
        <taxon>Roseateles</taxon>
    </lineage>
</organism>
<accession>A0A246JE14</accession>
<dbReference type="Proteomes" id="UP000197468">
    <property type="component" value="Unassembled WGS sequence"/>
</dbReference>
<reference evidence="1 2" key="1">
    <citation type="journal article" date="2008" name="Int. J. Syst. Evol. Microbiol.">
        <title>Description of Roseateles aquatilis sp. nov. and Roseateles terrae sp. nov., in the class Betaproteobacteria, and emended description of the genus Roseateles.</title>
        <authorList>
            <person name="Gomila M."/>
            <person name="Bowien B."/>
            <person name="Falsen E."/>
            <person name="Moore E.R."/>
            <person name="Lalucat J."/>
        </authorList>
    </citation>
    <scope>NUCLEOTIDE SEQUENCE [LARGE SCALE GENOMIC DNA]</scope>
    <source>
        <strain evidence="1 2">CCUG 48205</strain>
    </source>
</reference>